<proteinExistence type="predicted"/>
<accession>A0A0M3G6I2</accession>
<dbReference type="PATRIC" id="fig|726.54.peg.1244"/>
<evidence type="ECO:0000313" key="2">
    <source>
        <dbReference type="Proteomes" id="UP000034750"/>
    </source>
</evidence>
<dbReference type="EMBL" id="LCTK01000029">
    <property type="protein sequence ID" value="KKZ58427.1"/>
    <property type="molecule type" value="Genomic_DNA"/>
</dbReference>
<dbReference type="AlphaFoldDB" id="A0A0M3G6I2"/>
<protein>
    <submittedName>
        <fullName evidence="1">Uncharacterized protein</fullName>
    </submittedName>
</protein>
<evidence type="ECO:0000313" key="1">
    <source>
        <dbReference type="EMBL" id="KKZ58427.1"/>
    </source>
</evidence>
<reference evidence="1 2" key="1">
    <citation type="submission" date="2015-05" db="EMBL/GenBank/DDBJ databases">
        <title>Comparative analyses of the lipooligosaccharides from nottypeable Haemophilus influenzae and Haemophilus haemolyticus.</title>
        <authorList>
            <person name="Post D.M.B."/>
            <person name="Ketterer M.R."/>
            <person name="Coffin J.E."/>
            <person name="Reinders L.M."/>
            <person name="Munson R.S.Jr."/>
            <person name="Bair T.B."/>
            <person name="Murphy T.F."/>
            <person name="Foster E."/>
            <person name="Gibson B.W."/>
            <person name="Apicella M.A."/>
        </authorList>
    </citation>
    <scope>NUCLEOTIDE SEQUENCE [LARGE SCALE GENOMIC DNA]</scope>
    <source>
        <strain evidence="1 2">11P18</strain>
    </source>
</reference>
<dbReference type="Proteomes" id="UP000034750">
    <property type="component" value="Unassembled WGS sequence"/>
</dbReference>
<sequence length="67" mass="7879">MPSNLTALQIQLEILRLIPKTRFITAEEILQKLADIGVQRDIRSIQRQLESLSQQFEIERVYLEEIV</sequence>
<name>A0A0M3G6I2_HAEHA</name>
<organism evidence="1 2">
    <name type="scientific">Haemophilus haemolyticus</name>
    <dbReference type="NCBI Taxonomy" id="726"/>
    <lineage>
        <taxon>Bacteria</taxon>
        <taxon>Pseudomonadati</taxon>
        <taxon>Pseudomonadota</taxon>
        <taxon>Gammaproteobacteria</taxon>
        <taxon>Pasteurellales</taxon>
        <taxon>Pasteurellaceae</taxon>
        <taxon>Haemophilus</taxon>
    </lineage>
</organism>
<comment type="caution">
    <text evidence="1">The sequence shown here is derived from an EMBL/GenBank/DDBJ whole genome shotgun (WGS) entry which is preliminary data.</text>
</comment>
<gene>
    <name evidence="1" type="ORF">AAX18_06245</name>
</gene>